<reference evidence="2 3" key="1">
    <citation type="journal article" date="2013" name="BMC Genomics">
        <title>Reconstruction of the lipid metabolism for the microalga Monoraphidium neglectum from its genome sequence reveals characteristics suitable for biofuel production.</title>
        <authorList>
            <person name="Bogen C."/>
            <person name="Al-Dilaimi A."/>
            <person name="Albersmeier A."/>
            <person name="Wichmann J."/>
            <person name="Grundmann M."/>
            <person name="Rupp O."/>
            <person name="Lauersen K.J."/>
            <person name="Blifernez-Klassen O."/>
            <person name="Kalinowski J."/>
            <person name="Goesmann A."/>
            <person name="Mussgnug J.H."/>
            <person name="Kruse O."/>
        </authorList>
    </citation>
    <scope>NUCLEOTIDE SEQUENCE [LARGE SCALE GENOMIC DNA]</scope>
    <source>
        <strain evidence="2 3">SAG 48.87</strain>
    </source>
</reference>
<dbReference type="InterPro" id="IPR029058">
    <property type="entry name" value="AB_hydrolase_fold"/>
</dbReference>
<dbReference type="PANTHER" id="PTHR13617">
    <property type="entry name" value="PROTEIN ABHD18"/>
    <property type="match status" value="1"/>
</dbReference>
<dbReference type="GeneID" id="25742215"/>
<protein>
    <submittedName>
        <fullName evidence="2">Uncharacterized protein</fullName>
    </submittedName>
</protein>
<dbReference type="SUPFAM" id="SSF53474">
    <property type="entry name" value="alpha/beta-Hydrolases"/>
    <property type="match status" value="1"/>
</dbReference>
<proteinExistence type="predicted"/>
<dbReference type="KEGG" id="mng:MNEG_9340"/>
<name>A0A0D2MWI8_9CHLO</name>
<dbReference type="OrthoDB" id="9987145at2759"/>
<evidence type="ECO:0000256" key="1">
    <source>
        <dbReference type="SAM" id="MobiDB-lite"/>
    </source>
</evidence>
<gene>
    <name evidence="2" type="ORF">MNEG_9340</name>
</gene>
<accession>A0A0D2MWI8</accession>
<dbReference type="EMBL" id="KK102121">
    <property type="protein sequence ID" value="KIY98620.1"/>
    <property type="molecule type" value="Genomic_DNA"/>
</dbReference>
<dbReference type="RefSeq" id="XP_013897640.1">
    <property type="nucleotide sequence ID" value="XM_014042186.1"/>
</dbReference>
<organism evidence="2 3">
    <name type="scientific">Monoraphidium neglectum</name>
    <dbReference type="NCBI Taxonomy" id="145388"/>
    <lineage>
        <taxon>Eukaryota</taxon>
        <taxon>Viridiplantae</taxon>
        <taxon>Chlorophyta</taxon>
        <taxon>core chlorophytes</taxon>
        <taxon>Chlorophyceae</taxon>
        <taxon>CS clade</taxon>
        <taxon>Sphaeropleales</taxon>
        <taxon>Selenastraceae</taxon>
        <taxon>Monoraphidium</taxon>
    </lineage>
</organism>
<dbReference type="AlphaFoldDB" id="A0A0D2MWI8"/>
<dbReference type="PANTHER" id="PTHR13617:SF14">
    <property type="entry name" value="PROTEIN ABHD18"/>
    <property type="match status" value="1"/>
</dbReference>
<dbReference type="InterPro" id="IPR019149">
    <property type="entry name" value="ABHD18"/>
</dbReference>
<sequence length="435" mass="48385">MDVSILGSTVARYLPLGTWLGRPLDLLYSRLGGLNGSLFFHKGWGDLGCVNLRDDLEVISTWPPPQPLGLEWRLLERSSWRGIPFRHFEGTFRTPCVERVYNALPPESRQGRVQLLIPDGYSAGVLHLAATGDQGWGRRLRLGWPMMQQGVATMVLESPFYGARRPCEQRGAKLRHVSDLLTLGWATIIESLHLLYWLGEEGCSAKGLYPLDDLSVVPLLAPRSAAVAYCDGAMRPLMAWEALEVNAERVAAIVQSAAQAVSHLREASYALEALEDVRAAQQRSLASSGEEHADKQQQQQQQQQLLREGQADAALGGAASDRVKAALVDLLLSQRQGHREQQRAFDHLRMVLETYTDVNRYPRPRRPDAAVIVAAESDAYVSTESVRQLHHYWEGSELRLVSGGHVSAYLLHQSSFRQAVLDSLQRLGTPGHPQR</sequence>
<keyword evidence="3" id="KW-1185">Reference proteome</keyword>
<evidence type="ECO:0000313" key="2">
    <source>
        <dbReference type="EMBL" id="KIY98620.1"/>
    </source>
</evidence>
<evidence type="ECO:0000313" key="3">
    <source>
        <dbReference type="Proteomes" id="UP000054498"/>
    </source>
</evidence>
<dbReference type="Proteomes" id="UP000054498">
    <property type="component" value="Unassembled WGS sequence"/>
</dbReference>
<dbReference type="Pfam" id="PF09752">
    <property type="entry name" value="ABHD18"/>
    <property type="match status" value="1"/>
</dbReference>
<feature type="region of interest" description="Disordered" evidence="1">
    <location>
        <begin position="282"/>
        <end position="311"/>
    </location>
</feature>